<dbReference type="EMBL" id="JACHXS010000010">
    <property type="protein sequence ID" value="MBB3223778.1"/>
    <property type="molecule type" value="Genomic_DNA"/>
</dbReference>
<reference evidence="2 3" key="1">
    <citation type="submission" date="2020-08" db="EMBL/GenBank/DDBJ databases">
        <title>Genomic Encyclopedia of Type Strains, Phase III (KMG-III): the genomes of soil and plant-associated and newly described type strains.</title>
        <authorList>
            <person name="Whitman W."/>
        </authorList>
    </citation>
    <scope>NUCLEOTIDE SEQUENCE [LARGE SCALE GENOMIC DNA]</scope>
    <source>
        <strain evidence="2 3">CECT 7753</strain>
    </source>
</reference>
<organism evidence="2 3">
    <name type="scientific">Pseudoduganella umbonata</name>
    <dbReference type="NCBI Taxonomy" id="864828"/>
    <lineage>
        <taxon>Bacteria</taxon>
        <taxon>Pseudomonadati</taxon>
        <taxon>Pseudomonadota</taxon>
        <taxon>Betaproteobacteria</taxon>
        <taxon>Burkholderiales</taxon>
        <taxon>Oxalobacteraceae</taxon>
        <taxon>Telluria group</taxon>
        <taxon>Pseudoduganella</taxon>
    </lineage>
</organism>
<evidence type="ECO:0008006" key="4">
    <source>
        <dbReference type="Google" id="ProtNLM"/>
    </source>
</evidence>
<evidence type="ECO:0000313" key="3">
    <source>
        <dbReference type="Proteomes" id="UP000584325"/>
    </source>
</evidence>
<evidence type="ECO:0000256" key="1">
    <source>
        <dbReference type="SAM" id="Phobius"/>
    </source>
</evidence>
<keyword evidence="1" id="KW-1133">Transmembrane helix</keyword>
<proteinExistence type="predicted"/>
<gene>
    <name evidence="2" type="ORF">FHS02_004631</name>
</gene>
<dbReference type="Proteomes" id="UP000584325">
    <property type="component" value="Unassembled WGS sequence"/>
</dbReference>
<dbReference type="RefSeq" id="WP_175424888.1">
    <property type="nucleotide sequence ID" value="NZ_CP040017.1"/>
</dbReference>
<protein>
    <recommendedName>
        <fullName evidence="4">Pilus assembly protein</fullName>
    </recommendedName>
</protein>
<keyword evidence="1" id="KW-0812">Transmembrane</keyword>
<keyword evidence="1" id="KW-0472">Membrane</keyword>
<name>A0A7W5EER5_9BURK</name>
<dbReference type="AlphaFoldDB" id="A0A7W5EER5"/>
<feature type="transmembrane region" description="Helical" evidence="1">
    <location>
        <begin position="12"/>
        <end position="34"/>
    </location>
</feature>
<accession>A0A7W5EER5</accession>
<comment type="caution">
    <text evidence="2">The sequence shown here is derived from an EMBL/GenBank/DDBJ whole genome shotgun (WGS) entry which is preliminary data.</text>
</comment>
<sequence>MSRQLHRERGTAAMEMTVVTTLSIVILAMIVLAGRLTWHAVALTKGVANTNRIVATLPRATLVGGPDALKAFTQDTLYDATESAGIDLQPDSQFIAVSCGLDPCGDDAFNSIRFSARIYFRDTIFDSDFNDVIPDIFTIRSASTQAYATNFPAVSKN</sequence>
<evidence type="ECO:0000313" key="2">
    <source>
        <dbReference type="EMBL" id="MBB3223778.1"/>
    </source>
</evidence>